<evidence type="ECO:0000313" key="2">
    <source>
        <dbReference type="Proteomes" id="UP001183246"/>
    </source>
</evidence>
<dbReference type="SUPFAM" id="SSF52540">
    <property type="entry name" value="P-loop containing nucleoside triphosphate hydrolases"/>
    <property type="match status" value="1"/>
</dbReference>
<dbReference type="InterPro" id="IPR036390">
    <property type="entry name" value="WH_DNA-bd_sf"/>
</dbReference>
<evidence type="ECO:0000313" key="1">
    <source>
        <dbReference type="EMBL" id="MDT0341863.1"/>
    </source>
</evidence>
<dbReference type="Gene3D" id="1.10.10.10">
    <property type="entry name" value="Winged helix-like DNA-binding domain superfamily/Winged helix DNA-binding domain"/>
    <property type="match status" value="1"/>
</dbReference>
<keyword evidence="2" id="KW-1185">Reference proteome</keyword>
<comment type="caution">
    <text evidence="1">The sequence shown here is derived from an EMBL/GenBank/DDBJ whole genome shotgun (WGS) entry which is preliminary data.</text>
</comment>
<sequence>MQIPPKPERLLHRDREWATLAEFAARTGDALRIAVVSGRRRHGKSFLLQALTEAVGGMYITAVQEDGTHAAKARFARAIAEYSRLPADAFRLDDWDELLRTALRAADRPGHTPLVVLDEFPYLLQHSPEIPGLLQRIYDGGQFGTADAPRGALVLCGSALSVMHELLSGQKPLRGRALIDMRLPAFDYREARAFWGIGDAHASFLVHAVLGGAPGYARLTDTDPPQSPDDFPAWVTRVLLSPDRATYSRVETEYLLREDPRIRQRTTYYELLTAIADGATTPTVIGAALGRDRAATTHPLEVLESAGYVRRAQDLLKQRNPIITLPDPVIRFNQIVTLPQAPLIDLGHPVRAWQAAAHAFHSKVIGPHFEDLARAYTASHLPLDLPHLPIGHTGSTEVPDPGTRTQHEVDVLALAPGEIPRKPRRAITLIGEAKATATPRSLTDLQRLERIRQLLTAQGHKADDAVLALYSLNGFWPDLEAQAEERPDVLLVDLAALYGDGPPRGGAARP</sequence>
<name>A0ABU2MKG4_9ACTN</name>
<dbReference type="EMBL" id="JAVREL010000002">
    <property type="protein sequence ID" value="MDT0341863.1"/>
    <property type="molecule type" value="Genomic_DNA"/>
</dbReference>
<dbReference type="InterPro" id="IPR036388">
    <property type="entry name" value="WH-like_DNA-bd_sf"/>
</dbReference>
<dbReference type="Gene3D" id="3.40.50.300">
    <property type="entry name" value="P-loop containing nucleotide triphosphate hydrolases"/>
    <property type="match status" value="1"/>
</dbReference>
<keyword evidence="1" id="KW-0067">ATP-binding</keyword>
<gene>
    <name evidence="1" type="ORF">RM590_04285</name>
</gene>
<dbReference type="PANTHER" id="PTHR34704:SF1">
    <property type="entry name" value="ATPASE"/>
    <property type="match status" value="1"/>
</dbReference>
<reference evidence="2" key="1">
    <citation type="submission" date="2023-07" db="EMBL/GenBank/DDBJ databases">
        <title>30 novel species of actinomycetes from the DSMZ collection.</title>
        <authorList>
            <person name="Nouioui I."/>
        </authorList>
    </citation>
    <scope>NUCLEOTIDE SEQUENCE [LARGE SCALE GENOMIC DNA]</scope>
    <source>
        <strain evidence="2">DSM 44938</strain>
    </source>
</reference>
<keyword evidence="1" id="KW-0547">Nucleotide-binding</keyword>
<dbReference type="SUPFAM" id="SSF46785">
    <property type="entry name" value="Winged helix' DNA-binding domain"/>
    <property type="match status" value="1"/>
</dbReference>
<dbReference type="PANTHER" id="PTHR34704">
    <property type="entry name" value="ATPASE"/>
    <property type="match status" value="1"/>
</dbReference>
<dbReference type="InterPro" id="IPR027417">
    <property type="entry name" value="P-loop_NTPase"/>
</dbReference>
<dbReference type="Proteomes" id="UP001183246">
    <property type="component" value="Unassembled WGS sequence"/>
</dbReference>
<proteinExistence type="predicted"/>
<accession>A0ABU2MKG4</accession>
<organism evidence="1 2">
    <name type="scientific">Streptomyces litchfieldiae</name>
    <dbReference type="NCBI Taxonomy" id="3075543"/>
    <lineage>
        <taxon>Bacteria</taxon>
        <taxon>Bacillati</taxon>
        <taxon>Actinomycetota</taxon>
        <taxon>Actinomycetes</taxon>
        <taxon>Kitasatosporales</taxon>
        <taxon>Streptomycetaceae</taxon>
        <taxon>Streptomyces</taxon>
    </lineage>
</organism>
<dbReference type="GO" id="GO:0005524">
    <property type="term" value="F:ATP binding"/>
    <property type="evidence" value="ECO:0007669"/>
    <property type="project" value="UniProtKB-KW"/>
</dbReference>
<protein>
    <submittedName>
        <fullName evidence="1">ATP-binding protein</fullName>
    </submittedName>
</protein>
<dbReference type="RefSeq" id="WP_311703004.1">
    <property type="nucleotide sequence ID" value="NZ_JAVREL010000002.1"/>
</dbReference>